<evidence type="ECO:0000259" key="6">
    <source>
        <dbReference type="PROSITE" id="PS50072"/>
    </source>
</evidence>
<dbReference type="EC" id="5.2.1.8" evidence="4"/>
<dbReference type="Proteomes" id="UP000005938">
    <property type="component" value="Unassembled WGS sequence"/>
</dbReference>
<comment type="function">
    <text evidence="4">PPIases accelerate the folding of proteins. It catalyzes the cis-trans isomerization of proline imidic peptide bonds in oligopeptides.</text>
</comment>
<dbReference type="eggNOG" id="COG0652">
    <property type="taxonomic scope" value="Bacteria"/>
</dbReference>
<evidence type="ECO:0000256" key="4">
    <source>
        <dbReference type="RuleBase" id="RU363019"/>
    </source>
</evidence>
<dbReference type="GO" id="GO:0006457">
    <property type="term" value="P:protein folding"/>
    <property type="evidence" value="ECO:0007669"/>
    <property type="project" value="InterPro"/>
</dbReference>
<dbReference type="AlphaFoldDB" id="I0WE70"/>
<evidence type="ECO:0000256" key="1">
    <source>
        <dbReference type="ARBA" id="ARBA00007365"/>
    </source>
</evidence>
<keyword evidence="4" id="KW-0732">Signal</keyword>
<dbReference type="InterPro" id="IPR020892">
    <property type="entry name" value="Cyclophilin-type_PPIase_CS"/>
</dbReference>
<dbReference type="PROSITE" id="PS50072">
    <property type="entry name" value="CSA_PPIASE_2"/>
    <property type="match status" value="1"/>
</dbReference>
<feature type="signal peptide" evidence="4">
    <location>
        <begin position="1"/>
        <end position="22"/>
    </location>
</feature>
<gene>
    <name evidence="7" type="ORF">W5A_07897</name>
</gene>
<dbReference type="RefSeq" id="WP_008239212.1">
    <property type="nucleotide sequence ID" value="NZ_AJJU01000009.1"/>
</dbReference>
<evidence type="ECO:0000256" key="2">
    <source>
        <dbReference type="ARBA" id="ARBA00023110"/>
    </source>
</evidence>
<evidence type="ECO:0000313" key="7">
    <source>
        <dbReference type="EMBL" id="EID74686.1"/>
    </source>
</evidence>
<dbReference type="PRINTS" id="PR00153">
    <property type="entry name" value="CSAPPISMRASE"/>
</dbReference>
<comment type="caution">
    <text evidence="7">The sequence shown here is derived from an EMBL/GenBank/DDBJ whole genome shotgun (WGS) entry which is preliminary data.</text>
</comment>
<dbReference type="STRING" id="946077.W5A_07897"/>
<dbReference type="PATRIC" id="fig|946077.3.peg.1599"/>
<keyword evidence="2 4" id="KW-0697">Rotamase</keyword>
<dbReference type="GO" id="GO:0003755">
    <property type="term" value="F:peptidyl-prolyl cis-trans isomerase activity"/>
    <property type="evidence" value="ECO:0007669"/>
    <property type="project" value="UniProtKB-UniRule"/>
</dbReference>
<accession>I0WE70</accession>
<keyword evidence="8" id="KW-1185">Reference proteome</keyword>
<comment type="similarity">
    <text evidence="1 4">Belongs to the cyclophilin-type PPIase family.</text>
</comment>
<dbReference type="PROSITE" id="PS00170">
    <property type="entry name" value="CSA_PPIASE_1"/>
    <property type="match status" value="1"/>
</dbReference>
<dbReference type="PANTHER" id="PTHR45625">
    <property type="entry name" value="PEPTIDYL-PROLYL CIS-TRANS ISOMERASE-RELATED"/>
    <property type="match status" value="1"/>
</dbReference>
<dbReference type="Pfam" id="PF00160">
    <property type="entry name" value="Pro_isomerase"/>
    <property type="match status" value="1"/>
</dbReference>
<evidence type="ECO:0000256" key="3">
    <source>
        <dbReference type="ARBA" id="ARBA00023235"/>
    </source>
</evidence>
<feature type="compositionally biased region" description="Basic and acidic residues" evidence="5">
    <location>
        <begin position="46"/>
        <end position="63"/>
    </location>
</feature>
<dbReference type="InterPro" id="IPR044666">
    <property type="entry name" value="Cyclophilin_A-like"/>
</dbReference>
<evidence type="ECO:0000256" key="5">
    <source>
        <dbReference type="SAM" id="MobiDB-lite"/>
    </source>
</evidence>
<dbReference type="OrthoDB" id="9807797at2"/>
<sequence>MRSYFHTLFAILLLIFVSSCNQSNKQSSKVEKTETIEESVSTNKSPELKPDPKEDKQEEEKEEVEKLTVKSAIPFFFEYEKKNPETKVRIKTSYGNIDIELFKETPYHRANFIFLTKNGYFNGTYFHRVVKNFIIQGGNSDEASTQKKRFKIGQYLLPPDTKKGFKHHRGTISMPSSDIDNPHQLASPYEFFIVNQSPGAYHLDGKYSAFGRVIAGMDVVDAINSIPTDDGEWPVKNVRMEVIILE</sequence>
<dbReference type="CDD" id="cd00317">
    <property type="entry name" value="cyclophilin"/>
    <property type="match status" value="1"/>
</dbReference>
<feature type="chain" id="PRO_5006525652" description="Peptidyl-prolyl cis-trans isomerase" evidence="4">
    <location>
        <begin position="23"/>
        <end position="246"/>
    </location>
</feature>
<dbReference type="InterPro" id="IPR002130">
    <property type="entry name" value="Cyclophilin-type_PPIase_dom"/>
</dbReference>
<proteinExistence type="inferred from homology"/>
<comment type="catalytic activity">
    <reaction evidence="4">
        <text>[protein]-peptidylproline (omega=180) = [protein]-peptidylproline (omega=0)</text>
        <dbReference type="Rhea" id="RHEA:16237"/>
        <dbReference type="Rhea" id="RHEA-COMP:10747"/>
        <dbReference type="Rhea" id="RHEA-COMP:10748"/>
        <dbReference type="ChEBI" id="CHEBI:83833"/>
        <dbReference type="ChEBI" id="CHEBI:83834"/>
        <dbReference type="EC" id="5.2.1.8"/>
    </reaction>
</comment>
<protein>
    <recommendedName>
        <fullName evidence="4">Peptidyl-prolyl cis-trans isomerase</fullName>
        <shortName evidence="4">PPIase</shortName>
        <ecNumber evidence="4">5.2.1.8</ecNumber>
    </recommendedName>
</protein>
<organism evidence="7 8">
    <name type="scientific">Imtechella halotolerans K1</name>
    <dbReference type="NCBI Taxonomy" id="946077"/>
    <lineage>
        <taxon>Bacteria</taxon>
        <taxon>Pseudomonadati</taxon>
        <taxon>Bacteroidota</taxon>
        <taxon>Flavobacteriia</taxon>
        <taxon>Flavobacteriales</taxon>
        <taxon>Flavobacteriaceae</taxon>
        <taxon>Imtechella</taxon>
    </lineage>
</organism>
<dbReference type="PANTHER" id="PTHR45625:SF4">
    <property type="entry name" value="PEPTIDYLPROLYL ISOMERASE DOMAIN AND WD REPEAT-CONTAINING PROTEIN 1"/>
    <property type="match status" value="1"/>
</dbReference>
<dbReference type="PROSITE" id="PS51257">
    <property type="entry name" value="PROKAR_LIPOPROTEIN"/>
    <property type="match status" value="1"/>
</dbReference>
<dbReference type="EMBL" id="AJJU01000009">
    <property type="protein sequence ID" value="EID74686.1"/>
    <property type="molecule type" value="Genomic_DNA"/>
</dbReference>
<feature type="region of interest" description="Disordered" evidence="5">
    <location>
        <begin position="27"/>
        <end position="63"/>
    </location>
</feature>
<dbReference type="Gene3D" id="2.40.100.10">
    <property type="entry name" value="Cyclophilin-like"/>
    <property type="match status" value="1"/>
</dbReference>
<name>I0WE70_9FLAO</name>
<dbReference type="SUPFAM" id="SSF50891">
    <property type="entry name" value="Cyclophilin-like"/>
    <property type="match status" value="1"/>
</dbReference>
<dbReference type="InterPro" id="IPR029000">
    <property type="entry name" value="Cyclophilin-like_dom_sf"/>
</dbReference>
<evidence type="ECO:0000313" key="8">
    <source>
        <dbReference type="Proteomes" id="UP000005938"/>
    </source>
</evidence>
<keyword evidence="3 4" id="KW-0413">Isomerase</keyword>
<reference evidence="7 8" key="1">
    <citation type="journal article" date="2012" name="J. Bacteriol.">
        <title>Genome Sequence of the Halotolerant Bacterium Imtechella halotolerans K1T.</title>
        <authorList>
            <person name="Kumar S."/>
            <person name="Vikram S."/>
            <person name="Subramanian S."/>
            <person name="Raghava G.P."/>
            <person name="Pinnaka A.K."/>
        </authorList>
    </citation>
    <scope>NUCLEOTIDE SEQUENCE [LARGE SCALE GENOMIC DNA]</scope>
    <source>
        <strain evidence="7 8">K1</strain>
    </source>
</reference>
<feature type="domain" description="PPIase cyclophilin-type" evidence="6">
    <location>
        <begin position="95"/>
        <end position="240"/>
    </location>
</feature>